<dbReference type="HOGENOM" id="CLU_996761_0_0_12"/>
<dbReference type="InterPro" id="IPR012338">
    <property type="entry name" value="Beta-lactam/transpept-like"/>
</dbReference>
<dbReference type="Gene3D" id="3.40.710.10">
    <property type="entry name" value="DD-peptidase/beta-lactamase superfamily"/>
    <property type="match status" value="1"/>
</dbReference>
<keyword evidence="2" id="KW-1185">Reference proteome</keyword>
<dbReference type="EMBL" id="JH597775">
    <property type="protein sequence ID" value="EHQ04683.1"/>
    <property type="molecule type" value="Genomic_DNA"/>
</dbReference>
<protein>
    <recommendedName>
        <fullName evidence="3">Beta-lactamase</fullName>
    </recommendedName>
</protein>
<dbReference type="Proteomes" id="UP000005737">
    <property type="component" value="Unassembled WGS sequence"/>
</dbReference>
<dbReference type="AlphaFoldDB" id="H2CLS2"/>
<proteinExistence type="predicted"/>
<evidence type="ECO:0008006" key="3">
    <source>
        <dbReference type="Google" id="ProtNLM"/>
    </source>
</evidence>
<sequence length="279" mass="31407">MISLFFVNMKNLNSVVKRICGFRTGKAAIFAMMYCLFVATAQAESGYVLQRSLISGSHVGPDQIIGDATLLNRRAHPASLFKIVILVALLREGKLDSAERFEVEDHISTSPVDIRQATYRSSNKAFLELARRLDARLLREEAIRMRFFRAPPPASFGRSDSIYRGEDEKTDPLSIHRFMTRVAGEADLAKPEELHNFLLWPGSCLIAAKSDREIGRIHAKSGAWGGSAWMSGFCAGKRHKEVVTVFVPYEPPHWRPARERAIRLFYGAFQATVPDDVFY</sequence>
<dbReference type="STRING" id="183.GCA_002009735_03716"/>
<dbReference type="SUPFAM" id="SSF56601">
    <property type="entry name" value="beta-lactamase/transpeptidase-like"/>
    <property type="match status" value="1"/>
</dbReference>
<evidence type="ECO:0000313" key="1">
    <source>
        <dbReference type="EMBL" id="EHQ04683.1"/>
    </source>
</evidence>
<reference evidence="1 2" key="1">
    <citation type="submission" date="2011-10" db="EMBL/GenBank/DDBJ databases">
        <title>The Improved High-Quality Draft genome of Leptonema illini DSM 21528.</title>
        <authorList>
            <consortium name="US DOE Joint Genome Institute (JGI-PGF)"/>
            <person name="Lucas S."/>
            <person name="Copeland A."/>
            <person name="Lapidus A."/>
            <person name="Glavina del Rio T."/>
            <person name="Dalin E."/>
            <person name="Tice H."/>
            <person name="Bruce D."/>
            <person name="Goodwin L."/>
            <person name="Pitluck S."/>
            <person name="Peters L."/>
            <person name="Mikhailova N."/>
            <person name="Held B."/>
            <person name="Kyrpides N."/>
            <person name="Mavromatis K."/>
            <person name="Ivanova N."/>
            <person name="Markowitz V."/>
            <person name="Cheng J.-F."/>
            <person name="Hugenholtz P."/>
            <person name="Woyke T."/>
            <person name="Wu D."/>
            <person name="Gronow S."/>
            <person name="Wellnitz S."/>
            <person name="Brambilla E.-M."/>
            <person name="Klenk H.-P."/>
            <person name="Eisen J.A."/>
        </authorList>
    </citation>
    <scope>NUCLEOTIDE SEQUENCE [LARGE SCALE GENOMIC DNA]</scope>
    <source>
        <strain evidence="1 2">DSM 21528</strain>
    </source>
</reference>
<accession>H2CLS2</accession>
<name>H2CLS2_9LEPT</name>
<gene>
    <name evidence="1" type="ORF">Lepil_4205</name>
</gene>
<evidence type="ECO:0000313" key="2">
    <source>
        <dbReference type="Proteomes" id="UP000005737"/>
    </source>
</evidence>
<organism evidence="1 2">
    <name type="scientific">Leptonema illini DSM 21528</name>
    <dbReference type="NCBI Taxonomy" id="929563"/>
    <lineage>
        <taxon>Bacteria</taxon>
        <taxon>Pseudomonadati</taxon>
        <taxon>Spirochaetota</taxon>
        <taxon>Spirochaetia</taxon>
        <taxon>Leptospirales</taxon>
        <taxon>Leptospiraceae</taxon>
        <taxon>Leptonema</taxon>
    </lineage>
</organism>